<feature type="transmembrane region" description="Helical" evidence="5">
    <location>
        <begin position="14"/>
        <end position="36"/>
    </location>
</feature>
<dbReference type="PROSITE" id="PS50111">
    <property type="entry name" value="CHEMOTAXIS_TRANSDUC_2"/>
    <property type="match status" value="1"/>
</dbReference>
<dbReference type="Gene3D" id="1.10.287.950">
    <property type="entry name" value="Methyl-accepting chemotaxis protein"/>
    <property type="match status" value="1"/>
</dbReference>
<dbReference type="Pfam" id="PF13188">
    <property type="entry name" value="PAS_8"/>
    <property type="match status" value="1"/>
</dbReference>
<dbReference type="EMBL" id="CP017781">
    <property type="protein sequence ID" value="AOZ69890.1"/>
    <property type="molecule type" value="Genomic_DNA"/>
</dbReference>
<evidence type="ECO:0008006" key="10">
    <source>
        <dbReference type="Google" id="ProtNLM"/>
    </source>
</evidence>
<dbReference type="Pfam" id="PF08448">
    <property type="entry name" value="PAS_4"/>
    <property type="match status" value="1"/>
</dbReference>
<dbReference type="SMART" id="SM00304">
    <property type="entry name" value="HAMP"/>
    <property type="match status" value="2"/>
</dbReference>
<dbReference type="Proteomes" id="UP000176562">
    <property type="component" value="Chromosome"/>
</dbReference>
<evidence type="ECO:0000259" key="6">
    <source>
        <dbReference type="PROSITE" id="PS50111"/>
    </source>
</evidence>
<evidence type="ECO:0000256" key="5">
    <source>
        <dbReference type="SAM" id="Phobius"/>
    </source>
</evidence>
<dbReference type="InterPro" id="IPR035965">
    <property type="entry name" value="PAS-like_dom_sf"/>
</dbReference>
<keyword evidence="9" id="KW-1185">Reference proteome</keyword>
<keyword evidence="5" id="KW-0812">Transmembrane</keyword>
<dbReference type="PANTHER" id="PTHR43531">
    <property type="entry name" value="PROTEIN ICFG"/>
    <property type="match status" value="1"/>
</dbReference>
<dbReference type="Gene3D" id="6.10.340.10">
    <property type="match status" value="1"/>
</dbReference>
<evidence type="ECO:0000256" key="4">
    <source>
        <dbReference type="PROSITE-ProRule" id="PRU00284"/>
    </source>
</evidence>
<dbReference type="InterPro" id="IPR051310">
    <property type="entry name" value="MCP_chemotaxis"/>
</dbReference>
<organism evidence="8 9">
    <name type="scientific">Rhodobacter xanthinilyticus</name>
    <dbReference type="NCBI Taxonomy" id="1850250"/>
    <lineage>
        <taxon>Bacteria</taxon>
        <taxon>Pseudomonadati</taxon>
        <taxon>Pseudomonadota</taxon>
        <taxon>Alphaproteobacteria</taxon>
        <taxon>Rhodobacterales</taxon>
        <taxon>Rhodobacter group</taxon>
        <taxon>Rhodobacter</taxon>
    </lineage>
</organism>
<dbReference type="STRING" id="1850250.LPB142_11615"/>
<sequence>MTTIQASLPFYRSVFFKTLMMTFAATIFAATSLGIANYRSARATAVLEAREHVAALTPLIARQISGALRFSKAEPADDAFKALIADSDGEGLGAIALLADGTVLAEIDAGGAPAQLKATAATALSTQSPARSPDELTYAIPVKVGETNVGAIAIAWSDKRAIAVINAQLLKSIAITTVIALISQTLIGWALHRGLARPLTRVNGAMARVSAQDYALTIPETGRQDEIGAIARSLSAFRDDLAASEEANRLALIRGAALSAGTTAFMLTDNDHRITYMNAAMRHLLHKHAAALRELQPGFDPETLLGTRADQILPSAHQTAAPLDGGATETLRLEQELASGALTVLINPVFDADGGKIGHVSEWLDVTESRQNAAILEAMDTTQVRAEFTADGKLLQANALFCKMLGAPLDTLRMRDFAPLLRDAGGSDAIFARLARGDQIVGPLSLERAPQPLAHLDAVFGPIRDRSGTVIKQVLLGTDITEIVEERTRIEAARAADQADQRNVIDTLRAALEHLSEGDLTRPIDTVFPGEYETLRQDFNRATATLRSAMQSVLEKADSIRSETGQISHAAEDLSRRTEQQAATLEETAAALNELTASVVSAAEGAKRANEMVSQAKKHAETSGEVVHEAVLAMGEIEQSSNKISRITGVIDEIAFQTNLLALNAGVEAARAGEAGRGFAVVASEVRALAQRSSDAAREIASLISSSSTQVKRGVELVGQAGETLNGIQTSVADIYTTVADIAGSTSEQSAGLAEINTAVNQLDQVTQQNAAMFEQTSAAHQSLLQEADSLGTTMARFRLGAPGAAAPLAMPAPPPARASAPHLKAVASARKPAGPNVAPQAEANPPIAFSSVRRNSAARALKPVRTEDDWEDF</sequence>
<dbReference type="CDD" id="cd11386">
    <property type="entry name" value="MCP_signal"/>
    <property type="match status" value="1"/>
</dbReference>
<dbReference type="GO" id="GO:0006935">
    <property type="term" value="P:chemotaxis"/>
    <property type="evidence" value="ECO:0007669"/>
    <property type="project" value="UniProtKB-KW"/>
</dbReference>
<evidence type="ECO:0000313" key="9">
    <source>
        <dbReference type="Proteomes" id="UP000176562"/>
    </source>
</evidence>
<keyword evidence="5" id="KW-1133">Transmembrane helix</keyword>
<feature type="domain" description="Methyl-accepting transducer" evidence="6">
    <location>
        <begin position="556"/>
        <end position="785"/>
    </location>
</feature>
<accession>A0A1D9MDN9</accession>
<dbReference type="GO" id="GO:0004888">
    <property type="term" value="F:transmembrane signaling receptor activity"/>
    <property type="evidence" value="ECO:0007669"/>
    <property type="project" value="InterPro"/>
</dbReference>
<dbReference type="InterPro" id="IPR003660">
    <property type="entry name" value="HAMP_dom"/>
</dbReference>
<evidence type="ECO:0000256" key="1">
    <source>
        <dbReference type="ARBA" id="ARBA00004370"/>
    </source>
</evidence>
<dbReference type="InterPro" id="IPR004089">
    <property type="entry name" value="MCPsignal_dom"/>
</dbReference>
<dbReference type="RefSeq" id="WP_071166469.1">
    <property type="nucleotide sequence ID" value="NZ_CP017781.1"/>
</dbReference>
<dbReference type="InterPro" id="IPR013656">
    <property type="entry name" value="PAS_4"/>
</dbReference>
<gene>
    <name evidence="8" type="ORF">LPB142_11615</name>
</gene>
<feature type="transmembrane region" description="Helical" evidence="5">
    <location>
        <begin position="169"/>
        <end position="191"/>
    </location>
</feature>
<dbReference type="CDD" id="cd06225">
    <property type="entry name" value="HAMP"/>
    <property type="match status" value="1"/>
</dbReference>
<dbReference type="KEGG" id="rhp:LPB142_11615"/>
<dbReference type="Gene3D" id="3.30.450.20">
    <property type="entry name" value="PAS domain"/>
    <property type="match status" value="2"/>
</dbReference>
<feature type="domain" description="HAMP" evidence="7">
    <location>
        <begin position="193"/>
        <end position="246"/>
    </location>
</feature>
<comment type="similarity">
    <text evidence="3">Belongs to the methyl-accepting chemotaxis (MCP) protein family.</text>
</comment>
<evidence type="ECO:0000256" key="3">
    <source>
        <dbReference type="ARBA" id="ARBA00029447"/>
    </source>
</evidence>
<comment type="subcellular location">
    <subcellularLocation>
        <location evidence="1">Membrane</location>
    </subcellularLocation>
</comment>
<dbReference type="GO" id="GO:0007165">
    <property type="term" value="P:signal transduction"/>
    <property type="evidence" value="ECO:0007669"/>
    <property type="project" value="UniProtKB-KW"/>
</dbReference>
<dbReference type="SUPFAM" id="SSF55785">
    <property type="entry name" value="PYP-like sensor domain (PAS domain)"/>
    <property type="match status" value="1"/>
</dbReference>
<evidence type="ECO:0000259" key="7">
    <source>
        <dbReference type="PROSITE" id="PS50885"/>
    </source>
</evidence>
<proteinExistence type="inferred from homology"/>
<dbReference type="GO" id="GO:0016020">
    <property type="term" value="C:membrane"/>
    <property type="evidence" value="ECO:0007669"/>
    <property type="project" value="UniProtKB-SubCell"/>
</dbReference>
<evidence type="ECO:0000256" key="2">
    <source>
        <dbReference type="ARBA" id="ARBA00022500"/>
    </source>
</evidence>
<keyword evidence="5" id="KW-0472">Membrane</keyword>
<name>A0A1D9MDN9_9RHOB</name>
<keyword evidence="4" id="KW-0807">Transducer</keyword>
<feature type="domain" description="HAMP" evidence="7">
    <location>
        <begin position="499"/>
        <end position="551"/>
    </location>
</feature>
<dbReference type="PROSITE" id="PS50885">
    <property type="entry name" value="HAMP"/>
    <property type="match status" value="2"/>
</dbReference>
<dbReference type="InterPro" id="IPR000014">
    <property type="entry name" value="PAS"/>
</dbReference>
<dbReference type="FunFam" id="1.10.287.950:FF:000001">
    <property type="entry name" value="Methyl-accepting chemotaxis sensory transducer"/>
    <property type="match status" value="1"/>
</dbReference>
<dbReference type="SMART" id="SM00283">
    <property type="entry name" value="MA"/>
    <property type="match status" value="1"/>
</dbReference>
<dbReference type="PANTHER" id="PTHR43531:SF11">
    <property type="entry name" value="METHYL-ACCEPTING CHEMOTAXIS PROTEIN 3"/>
    <property type="match status" value="1"/>
</dbReference>
<dbReference type="SUPFAM" id="SSF58104">
    <property type="entry name" value="Methyl-accepting chemotaxis protein (MCP) signaling domain"/>
    <property type="match status" value="1"/>
</dbReference>
<dbReference type="PRINTS" id="PR00260">
    <property type="entry name" value="CHEMTRNSDUCR"/>
</dbReference>
<protein>
    <recommendedName>
        <fullName evidence="10">Chemotaxis protein</fullName>
    </recommendedName>
</protein>
<dbReference type="Pfam" id="PF00015">
    <property type="entry name" value="MCPsignal"/>
    <property type="match status" value="1"/>
</dbReference>
<dbReference type="Pfam" id="PF00672">
    <property type="entry name" value="HAMP"/>
    <property type="match status" value="2"/>
</dbReference>
<dbReference type="InterPro" id="IPR004090">
    <property type="entry name" value="Chemotax_Me-accpt_rcpt"/>
</dbReference>
<evidence type="ECO:0000313" key="8">
    <source>
        <dbReference type="EMBL" id="AOZ69890.1"/>
    </source>
</evidence>
<dbReference type="CDD" id="cd00130">
    <property type="entry name" value="PAS"/>
    <property type="match status" value="1"/>
</dbReference>
<keyword evidence="2" id="KW-0145">Chemotaxis</keyword>
<reference evidence="8 9" key="1">
    <citation type="submission" date="2016-10" db="EMBL/GenBank/DDBJ databases">
        <title>Rhodobacter sp. LPB0142, isolated from sea water.</title>
        <authorList>
            <person name="Kim E."/>
            <person name="Yi H."/>
        </authorList>
    </citation>
    <scope>NUCLEOTIDE SEQUENCE [LARGE SCALE GENOMIC DNA]</scope>
    <source>
        <strain evidence="8 9">LPB0142</strain>
    </source>
</reference>
<dbReference type="AlphaFoldDB" id="A0A1D9MDN9"/>
<dbReference type="SUPFAM" id="SSF158472">
    <property type="entry name" value="HAMP domain-like"/>
    <property type="match status" value="1"/>
</dbReference>